<keyword evidence="1" id="KW-0378">Hydrolase</keyword>
<evidence type="ECO:0000259" key="2">
    <source>
        <dbReference type="SMART" id="SM00849"/>
    </source>
</evidence>
<evidence type="ECO:0000259" key="3">
    <source>
        <dbReference type="SMART" id="SM01027"/>
    </source>
</evidence>
<dbReference type="GO" id="GO:0004521">
    <property type="term" value="F:RNA endonuclease activity"/>
    <property type="evidence" value="ECO:0007669"/>
    <property type="project" value="TreeGrafter"/>
</dbReference>
<dbReference type="PANTHER" id="PTHR11203">
    <property type="entry name" value="CLEAVAGE AND POLYADENYLATION SPECIFICITY FACTOR FAMILY MEMBER"/>
    <property type="match status" value="1"/>
</dbReference>
<dbReference type="InterPro" id="IPR050698">
    <property type="entry name" value="MBL"/>
</dbReference>
<organism evidence="4">
    <name type="scientific">hydrothermal vent metagenome</name>
    <dbReference type="NCBI Taxonomy" id="652676"/>
    <lineage>
        <taxon>unclassified sequences</taxon>
        <taxon>metagenomes</taxon>
        <taxon>ecological metagenomes</taxon>
    </lineage>
</organism>
<feature type="domain" description="Beta-Casp" evidence="3">
    <location>
        <begin position="252"/>
        <end position="377"/>
    </location>
</feature>
<dbReference type="AlphaFoldDB" id="A0A3B1E708"/>
<protein>
    <submittedName>
        <fullName evidence="4">Metallo-beta-lactamase family protein, RNA-specific</fullName>
    </submittedName>
</protein>
<evidence type="ECO:0000313" key="4">
    <source>
        <dbReference type="EMBL" id="VAX39157.1"/>
    </source>
</evidence>
<dbReference type="Gene3D" id="3.60.15.10">
    <property type="entry name" value="Ribonuclease Z/Hydroxyacylglutathione hydrolase-like"/>
    <property type="match status" value="1"/>
</dbReference>
<dbReference type="InterPro" id="IPR001279">
    <property type="entry name" value="Metallo-B-lactamas"/>
</dbReference>
<gene>
    <name evidence="4" type="ORF">MNBD_PLANCTO02-558</name>
</gene>
<dbReference type="InterPro" id="IPR011108">
    <property type="entry name" value="RMMBL"/>
</dbReference>
<dbReference type="Pfam" id="PF10996">
    <property type="entry name" value="Beta-Casp"/>
    <property type="match status" value="1"/>
</dbReference>
<reference evidence="4" key="1">
    <citation type="submission" date="2018-06" db="EMBL/GenBank/DDBJ databases">
        <authorList>
            <person name="Zhirakovskaya E."/>
        </authorList>
    </citation>
    <scope>NUCLEOTIDE SEQUENCE</scope>
</reference>
<dbReference type="SUPFAM" id="SSF56281">
    <property type="entry name" value="Metallo-hydrolase/oxidoreductase"/>
    <property type="match status" value="1"/>
</dbReference>
<dbReference type="PANTHER" id="PTHR11203:SF37">
    <property type="entry name" value="INTEGRATOR COMPLEX SUBUNIT 11"/>
    <property type="match status" value="1"/>
</dbReference>
<dbReference type="Pfam" id="PF07521">
    <property type="entry name" value="RMMBL"/>
    <property type="match status" value="1"/>
</dbReference>
<name>A0A3B1E708_9ZZZZ</name>
<sequence>MKFTFLGAAGEVTGSQHLIETDTLRVLLDCGFFQGRRKESYLKNSQFRCDPENLDVVILSHAHLDHCGNLPGLYKAGYRGPIFCTSATAEIVSIMLRDSAKIQSEDAKYLSKHDFRDGPPLVPLYDDKDVREVTRLFETVKYNQWEEFSPALSFRFADAGHILGSAITEIQIEDKSERKRIVFTGDLGRRGLPLLKDPTPVGGCDVLITESTYGNRIHRPPADIKSDLLRIITDATNDGGRVIIPAFSLGRTQQLIYFLNELTEEDLLPKIPVYVDSPLATRLTDVFREHQDLLDDDSQKTLLLDDDLFEFPQLRYVQSRQESMDINRSKGPFVVISASGMCENGRIRHHLKHAVTDSRNRIVIIGYQAADTLGRRIVEKQPKLKIFNKYLPLNAKVEVLNGLSAHADAEDFKWWFEHLAKETGVGQAFLVHGERDSAKSLATILADYCDEDPIIPQLYQSFEV</sequence>
<feature type="domain" description="Metallo-beta-lactamase" evidence="2">
    <location>
        <begin position="13"/>
        <end position="228"/>
    </location>
</feature>
<dbReference type="Gene3D" id="3.40.50.10890">
    <property type="match status" value="1"/>
</dbReference>
<evidence type="ECO:0000256" key="1">
    <source>
        <dbReference type="ARBA" id="ARBA00022801"/>
    </source>
</evidence>
<accession>A0A3B1E708</accession>
<dbReference type="SMART" id="SM01027">
    <property type="entry name" value="Beta-Casp"/>
    <property type="match status" value="1"/>
</dbReference>
<dbReference type="SMART" id="SM00849">
    <property type="entry name" value="Lactamase_B"/>
    <property type="match status" value="1"/>
</dbReference>
<dbReference type="CDD" id="cd16295">
    <property type="entry name" value="TTHA0252-CPSF-like_MBL-fold"/>
    <property type="match status" value="1"/>
</dbReference>
<dbReference type="GO" id="GO:0016787">
    <property type="term" value="F:hydrolase activity"/>
    <property type="evidence" value="ECO:0007669"/>
    <property type="project" value="UniProtKB-KW"/>
</dbReference>
<dbReference type="InterPro" id="IPR036866">
    <property type="entry name" value="RibonucZ/Hydroxyglut_hydro"/>
</dbReference>
<proteinExistence type="predicted"/>
<dbReference type="Pfam" id="PF16661">
    <property type="entry name" value="Lactamase_B_6"/>
    <property type="match status" value="1"/>
</dbReference>
<dbReference type="EMBL" id="UOGL01000306">
    <property type="protein sequence ID" value="VAX39157.1"/>
    <property type="molecule type" value="Genomic_DNA"/>
</dbReference>
<dbReference type="InterPro" id="IPR022712">
    <property type="entry name" value="Beta_Casp"/>
</dbReference>